<evidence type="ECO:0000313" key="1">
    <source>
        <dbReference type="EMBL" id="MBW30750.1"/>
    </source>
</evidence>
<sequence>MACVIICASSMAATAGDSQPLDDNTSTHACTSRIALPRICSVSPCSSAPSCNRERCACSSKFVLMCGSLNFGAVPFGPVSLLGSRAARLRSMLSSWWRTIRSSYSAADEMISSRPRIFVLLLSDRLNSSIVV</sequence>
<dbReference type="EMBL" id="GGFM01009999">
    <property type="protein sequence ID" value="MBW30750.1"/>
    <property type="molecule type" value="Transcribed_RNA"/>
</dbReference>
<organism evidence="1">
    <name type="scientific">Anopheles braziliensis</name>
    <dbReference type="NCBI Taxonomy" id="58242"/>
    <lineage>
        <taxon>Eukaryota</taxon>
        <taxon>Metazoa</taxon>
        <taxon>Ecdysozoa</taxon>
        <taxon>Arthropoda</taxon>
        <taxon>Hexapoda</taxon>
        <taxon>Insecta</taxon>
        <taxon>Pterygota</taxon>
        <taxon>Neoptera</taxon>
        <taxon>Endopterygota</taxon>
        <taxon>Diptera</taxon>
        <taxon>Nematocera</taxon>
        <taxon>Culicoidea</taxon>
        <taxon>Culicidae</taxon>
        <taxon>Anophelinae</taxon>
        <taxon>Anopheles</taxon>
    </lineage>
</organism>
<name>A0A2M3ZQM0_9DIPT</name>
<proteinExistence type="predicted"/>
<dbReference type="AlphaFoldDB" id="A0A2M3ZQM0"/>
<accession>A0A2M3ZQM0</accession>
<protein>
    <submittedName>
        <fullName evidence="1">Putative secreted peptide</fullName>
    </submittedName>
</protein>
<reference evidence="1" key="1">
    <citation type="submission" date="2018-01" db="EMBL/GenBank/DDBJ databases">
        <title>An insight into the sialome of Amazonian anophelines.</title>
        <authorList>
            <person name="Ribeiro J.M."/>
            <person name="Scarpassa V."/>
            <person name="Calvo E."/>
        </authorList>
    </citation>
    <scope>NUCLEOTIDE SEQUENCE</scope>
    <source>
        <tissue evidence="1">Salivary glands</tissue>
    </source>
</reference>